<reference evidence="2 3" key="1">
    <citation type="journal article" date="2016" name="Environ. Microbiol.">
        <title>Genomic resolution of a cold subsurface aquifer community provides metabolic insights for novel microbes adapted to high CO concentrations.</title>
        <authorList>
            <person name="Probst A.J."/>
            <person name="Castelle C.J."/>
            <person name="Singh A."/>
            <person name="Brown C.T."/>
            <person name="Anantharaman K."/>
            <person name="Sharon I."/>
            <person name="Hug L.A."/>
            <person name="Burstein D."/>
            <person name="Emerson J.B."/>
            <person name="Thomas B.C."/>
            <person name="Banfield J.F."/>
        </authorList>
    </citation>
    <scope>NUCLEOTIDE SEQUENCE [LARGE SCALE GENOMIC DNA]</scope>
    <source>
        <strain evidence="2">CG1_02_41_21</strain>
    </source>
</reference>
<feature type="signal peptide" evidence="1">
    <location>
        <begin position="1"/>
        <end position="20"/>
    </location>
</feature>
<evidence type="ECO:0000256" key="1">
    <source>
        <dbReference type="SAM" id="SignalP"/>
    </source>
</evidence>
<sequence length="173" mass="19385">MKKFIGILCLFYLLAGDVSAQTLKMIVDSTKYKISVDYTKTVKKMIAVGKYPWLDNSVNAQNFPLPAKLVGKIVTVSVRTCYFTGDVESDEAIKEINKKGYRLATLSELLAFGAAHSELQKQFSIVALGSVWERTEDSLFAPFLGLHEGGRAIRLHSLSKDWHLGWRFLVVPK</sequence>
<comment type="caution">
    <text evidence="2">The sequence shown here is derived from an EMBL/GenBank/DDBJ whole genome shotgun (WGS) entry which is preliminary data.</text>
</comment>
<dbReference type="Proteomes" id="UP000182860">
    <property type="component" value="Unassembled WGS sequence"/>
</dbReference>
<evidence type="ECO:0000313" key="2">
    <source>
        <dbReference type="EMBL" id="OIO06933.1"/>
    </source>
</evidence>
<protein>
    <submittedName>
        <fullName evidence="2">Uncharacterized protein</fullName>
    </submittedName>
</protein>
<dbReference type="AlphaFoldDB" id="A0A1J4T7W4"/>
<evidence type="ECO:0000313" key="3">
    <source>
        <dbReference type="Proteomes" id="UP000182860"/>
    </source>
</evidence>
<accession>A0A1J4T7W4</accession>
<feature type="chain" id="PRO_5012565925" evidence="1">
    <location>
        <begin position="21"/>
        <end position="173"/>
    </location>
</feature>
<dbReference type="EMBL" id="MNUV01000056">
    <property type="protein sequence ID" value="OIO06933.1"/>
    <property type="molecule type" value="Genomic_DNA"/>
</dbReference>
<organism evidence="2 3">
    <name type="scientific">Candidatus Falkowbacteria bacterium CG1_02_41_21</name>
    <dbReference type="NCBI Taxonomy" id="1805147"/>
    <lineage>
        <taxon>Bacteria</taxon>
        <taxon>Candidatus Falkowiibacteriota</taxon>
    </lineage>
</organism>
<name>A0A1J4T7W4_9BACT</name>
<keyword evidence="1" id="KW-0732">Signal</keyword>
<gene>
    <name evidence="2" type="ORF">AUJ35_03065</name>
</gene>
<proteinExistence type="predicted"/>